<evidence type="ECO:0000313" key="3">
    <source>
        <dbReference type="Proteomes" id="UP000193920"/>
    </source>
</evidence>
<dbReference type="InterPro" id="IPR037191">
    <property type="entry name" value="VPS9_dom_sf"/>
</dbReference>
<dbReference type="InterPro" id="IPR045046">
    <property type="entry name" value="Vps9-like"/>
</dbReference>
<dbReference type="Pfam" id="PF18151">
    <property type="entry name" value="DUF5601"/>
    <property type="match status" value="1"/>
</dbReference>
<gene>
    <name evidence="2" type="ORF">LY90DRAFT_511281</name>
</gene>
<evidence type="ECO:0000259" key="1">
    <source>
        <dbReference type="PROSITE" id="PS51205"/>
    </source>
</evidence>
<organism evidence="2 3">
    <name type="scientific">Neocallimastix californiae</name>
    <dbReference type="NCBI Taxonomy" id="1754190"/>
    <lineage>
        <taxon>Eukaryota</taxon>
        <taxon>Fungi</taxon>
        <taxon>Fungi incertae sedis</taxon>
        <taxon>Chytridiomycota</taxon>
        <taxon>Chytridiomycota incertae sedis</taxon>
        <taxon>Neocallimastigomycetes</taxon>
        <taxon>Neocallimastigales</taxon>
        <taxon>Neocallimastigaceae</taxon>
        <taxon>Neocallimastix</taxon>
    </lineage>
</organism>
<comment type="caution">
    <text evidence="2">The sequence shown here is derived from an EMBL/GenBank/DDBJ whole genome shotgun (WGS) entry which is preliminary data.</text>
</comment>
<dbReference type="EMBL" id="MCOG01000143">
    <property type="protein sequence ID" value="ORY37346.1"/>
    <property type="molecule type" value="Genomic_DNA"/>
</dbReference>
<dbReference type="InterPro" id="IPR003123">
    <property type="entry name" value="VPS9"/>
</dbReference>
<keyword evidence="3" id="KW-1185">Reference proteome</keyword>
<dbReference type="Gene3D" id="1.10.246.120">
    <property type="match status" value="1"/>
</dbReference>
<dbReference type="SMART" id="SM00167">
    <property type="entry name" value="VPS9"/>
    <property type="match status" value="1"/>
</dbReference>
<evidence type="ECO:0000313" key="2">
    <source>
        <dbReference type="EMBL" id="ORY37346.1"/>
    </source>
</evidence>
<dbReference type="Proteomes" id="UP000193920">
    <property type="component" value="Unassembled WGS sequence"/>
</dbReference>
<feature type="domain" description="VPS9" evidence="1">
    <location>
        <begin position="227"/>
        <end position="367"/>
    </location>
</feature>
<sequence length="509" mass="59056">MADLMNNSNAMDIDIIAGQNQNINDYMIALLTQQQELELSGMNPQYISNLEKKLREYQQNNGTENDEEIARLLQENFIKEQEMINALGGNDQNLGMIPKSNSNKVDVNLINYHNSELQRQYRQRHNKEKLSHEYFRSKLNSNEALPIKKQVRDFYIDFEQKSKNVFQSPEEQCQYLRYFLFNLSKELIENPLWANSDKEEQENAIIEMEKLITKKLFDITYGPSEDIAKDTLLSHKIQMHSWVEPRHFDLSDFDYHIFEKAGNELQKMNLYKFYIDKMICIVNCIKLIEDAYRKNVTNKDSVSNDEILSLLIFVILKTNPKKLISNILYIVRYANPSFFSIGIYEYALTSIWSSVTFIESISQTSLTIDSEEYDAKIIEMTEITKELMDESNIDPNLVKASNSNNGGIFESVMGLFQSIIGNENSYNDGDIPYQGIFGHLDSVFRSSLSGNSITINEYRKELREKSINSMNEPFTTPFDDSVLSEKEQTKLFEVDKELKASLSINSNKE</sequence>
<protein>
    <recommendedName>
        <fullName evidence="1">VPS9 domain-containing protein</fullName>
    </recommendedName>
</protein>
<dbReference type="PANTHER" id="PTHR23101">
    <property type="entry name" value="RAB GDP/GTP EXCHANGE FACTOR"/>
    <property type="match status" value="1"/>
</dbReference>
<proteinExistence type="predicted"/>
<dbReference type="GO" id="GO:0030139">
    <property type="term" value="C:endocytic vesicle"/>
    <property type="evidence" value="ECO:0007669"/>
    <property type="project" value="TreeGrafter"/>
</dbReference>
<reference evidence="2 3" key="1">
    <citation type="submission" date="2016-08" db="EMBL/GenBank/DDBJ databases">
        <title>A Parts List for Fungal Cellulosomes Revealed by Comparative Genomics.</title>
        <authorList>
            <consortium name="DOE Joint Genome Institute"/>
            <person name="Haitjema C.H."/>
            <person name="Gilmore S.P."/>
            <person name="Henske J.K."/>
            <person name="Solomon K.V."/>
            <person name="De Groot R."/>
            <person name="Kuo A."/>
            <person name="Mondo S.J."/>
            <person name="Salamov A.A."/>
            <person name="Labutti K."/>
            <person name="Zhao Z."/>
            <person name="Chiniquy J."/>
            <person name="Barry K."/>
            <person name="Brewer H.M."/>
            <person name="Purvine S.O."/>
            <person name="Wright A.T."/>
            <person name="Boxma B."/>
            <person name="Van Alen T."/>
            <person name="Hackstein J.H."/>
            <person name="Baker S.E."/>
            <person name="Grigoriev I.V."/>
            <person name="O'Malley M.A."/>
        </authorList>
    </citation>
    <scope>NUCLEOTIDE SEQUENCE [LARGE SCALE GENOMIC DNA]</scope>
    <source>
        <strain evidence="2 3">G1</strain>
    </source>
</reference>
<dbReference type="PROSITE" id="PS51205">
    <property type="entry name" value="VPS9"/>
    <property type="match status" value="1"/>
</dbReference>
<dbReference type="OrthoDB" id="300289at2759"/>
<dbReference type="STRING" id="1754190.A0A1Y2BRI2"/>
<dbReference type="GO" id="GO:0016192">
    <property type="term" value="P:vesicle-mediated transport"/>
    <property type="evidence" value="ECO:0007669"/>
    <property type="project" value="InterPro"/>
</dbReference>
<dbReference type="Pfam" id="PF02204">
    <property type="entry name" value="VPS9"/>
    <property type="match status" value="1"/>
</dbReference>
<dbReference type="PANTHER" id="PTHR23101:SF25">
    <property type="entry name" value="GTPASE-ACTIVATING PROTEIN AND VPS9 DOMAIN-CONTAINING PROTEIN 1"/>
    <property type="match status" value="1"/>
</dbReference>
<dbReference type="GO" id="GO:0031267">
    <property type="term" value="F:small GTPase binding"/>
    <property type="evidence" value="ECO:0007669"/>
    <property type="project" value="TreeGrafter"/>
</dbReference>
<name>A0A1Y2BRI2_9FUNG</name>
<accession>A0A1Y2BRI2</accession>
<dbReference type="InterPro" id="IPR041545">
    <property type="entry name" value="DUF5601"/>
</dbReference>
<dbReference type="Gene3D" id="1.20.1050.80">
    <property type="entry name" value="VPS9 domain"/>
    <property type="match status" value="1"/>
</dbReference>
<dbReference type="GO" id="GO:0005829">
    <property type="term" value="C:cytosol"/>
    <property type="evidence" value="ECO:0007669"/>
    <property type="project" value="TreeGrafter"/>
</dbReference>
<dbReference type="AlphaFoldDB" id="A0A1Y2BRI2"/>
<dbReference type="GO" id="GO:0005085">
    <property type="term" value="F:guanyl-nucleotide exchange factor activity"/>
    <property type="evidence" value="ECO:0007669"/>
    <property type="project" value="InterPro"/>
</dbReference>
<dbReference type="SUPFAM" id="SSF109993">
    <property type="entry name" value="VPS9 domain"/>
    <property type="match status" value="1"/>
</dbReference>